<feature type="compositionally biased region" description="Basic residues" evidence="1">
    <location>
        <begin position="118"/>
        <end position="135"/>
    </location>
</feature>
<proteinExistence type="predicted"/>
<name>A0A7X6RRV1_9ACTN</name>
<feature type="compositionally biased region" description="Pro residues" evidence="1">
    <location>
        <begin position="94"/>
        <end position="110"/>
    </location>
</feature>
<dbReference type="Proteomes" id="UP000553209">
    <property type="component" value="Unassembled WGS sequence"/>
</dbReference>
<evidence type="ECO:0000313" key="2">
    <source>
        <dbReference type="EMBL" id="NKY99998.1"/>
    </source>
</evidence>
<gene>
    <name evidence="2" type="ORF">HGB44_20335</name>
</gene>
<feature type="region of interest" description="Disordered" evidence="1">
    <location>
        <begin position="1"/>
        <end position="142"/>
    </location>
</feature>
<dbReference type="AlphaFoldDB" id="A0A7X6RRV1"/>
<reference evidence="2 3" key="1">
    <citation type="submission" date="2020-04" db="EMBL/GenBank/DDBJ databases">
        <title>MicrobeNet Type strains.</title>
        <authorList>
            <person name="Nicholson A.C."/>
        </authorList>
    </citation>
    <scope>NUCLEOTIDE SEQUENCE [LARGE SCALE GENOMIC DNA]</scope>
    <source>
        <strain evidence="2 3">ATCC 23612</strain>
    </source>
</reference>
<organism evidence="2 3">
    <name type="scientific">Nocardiopsis alborubida</name>
    <dbReference type="NCBI Taxonomy" id="146802"/>
    <lineage>
        <taxon>Bacteria</taxon>
        <taxon>Bacillati</taxon>
        <taxon>Actinomycetota</taxon>
        <taxon>Actinomycetes</taxon>
        <taxon>Streptosporangiales</taxon>
        <taxon>Nocardiopsidaceae</taxon>
        <taxon>Nocardiopsis</taxon>
    </lineage>
</organism>
<accession>A0A7X6RRV1</accession>
<feature type="compositionally biased region" description="Basic and acidic residues" evidence="1">
    <location>
        <begin position="65"/>
        <end position="83"/>
    </location>
</feature>
<dbReference type="EMBL" id="JAAXPG010000020">
    <property type="protein sequence ID" value="NKY99998.1"/>
    <property type="molecule type" value="Genomic_DNA"/>
</dbReference>
<evidence type="ECO:0000256" key="1">
    <source>
        <dbReference type="SAM" id="MobiDB-lite"/>
    </source>
</evidence>
<keyword evidence="3" id="KW-1185">Reference proteome</keyword>
<protein>
    <submittedName>
        <fullName evidence="2">Uncharacterized protein</fullName>
    </submittedName>
</protein>
<sequence>MTAEMVSSGVRAVLDAPRGRRFSKPSYPTPLTREQRLLAQMEGNPRVAYRQAHGELPPWMHVHASRLDKRDSRTTERPEERPRKPATQPKRPPEPAVPRPRPAPDDGPFPPRRERPPLPRRRSKRPQGRRRKPSRFGHLGSTGPARLLAAYTLAISTGALAHHLATALL</sequence>
<comment type="caution">
    <text evidence="2">The sequence shown here is derived from an EMBL/GenBank/DDBJ whole genome shotgun (WGS) entry which is preliminary data.</text>
</comment>
<evidence type="ECO:0000313" key="3">
    <source>
        <dbReference type="Proteomes" id="UP000553209"/>
    </source>
</evidence>
<dbReference type="RefSeq" id="WP_061080140.1">
    <property type="nucleotide sequence ID" value="NZ_JAAXPG010000020.1"/>
</dbReference>